<dbReference type="InterPro" id="IPR032524">
    <property type="entry name" value="ABC_tran_C"/>
</dbReference>
<dbReference type="InterPro" id="IPR003439">
    <property type="entry name" value="ABC_transporter-like_ATP-bd"/>
</dbReference>
<dbReference type="SUPFAM" id="SSF52540">
    <property type="entry name" value="P-loop containing nucleoside triphosphate hydrolases"/>
    <property type="match status" value="2"/>
</dbReference>
<dbReference type="STRING" id="585394.RHOM_03640"/>
<dbReference type="InterPro" id="IPR032781">
    <property type="entry name" value="ABC_tran_Xtn"/>
</dbReference>
<dbReference type="GeneID" id="93722584"/>
<reference evidence="15 16" key="1">
    <citation type="journal article" date="2015" name="Genome Announc.">
        <title>Complete genome sequence of the human gut symbiont Roseburia hominis.</title>
        <authorList>
            <person name="Travis A.J."/>
            <person name="Kelly D."/>
            <person name="Flint H.J."/>
            <person name="Aminov R.I."/>
        </authorList>
    </citation>
    <scope>NUCLEOTIDE SEQUENCE [LARGE SCALE GENOMIC DNA]</scope>
    <source>
        <strain evidence="16">DSM 16839 / JCM 17582 / NCIMB 14029 / A2-183</strain>
    </source>
</reference>
<dbReference type="PROSITE" id="PS50893">
    <property type="entry name" value="ABC_TRANSPORTER_2"/>
    <property type="match status" value="2"/>
</dbReference>
<dbReference type="GO" id="GO:0006417">
    <property type="term" value="P:regulation of translation"/>
    <property type="evidence" value="ECO:0007669"/>
    <property type="project" value="UniProtKB-KW"/>
</dbReference>
<evidence type="ECO:0000313" key="16">
    <source>
        <dbReference type="Proteomes" id="UP000008178"/>
    </source>
</evidence>
<dbReference type="GO" id="GO:0019843">
    <property type="term" value="F:rRNA binding"/>
    <property type="evidence" value="ECO:0007669"/>
    <property type="project" value="UniProtKB-KW"/>
</dbReference>
<evidence type="ECO:0000313" key="15">
    <source>
        <dbReference type="EMBL" id="AEN95850.1"/>
    </source>
</evidence>
<keyword evidence="9" id="KW-0810">Translation regulation</keyword>
<evidence type="ECO:0000256" key="13">
    <source>
        <dbReference type="SAM" id="MobiDB-lite"/>
    </source>
</evidence>
<protein>
    <submittedName>
        <fullName evidence="15">ABC transporter-like protein</fullName>
    </submittedName>
</protein>
<evidence type="ECO:0000256" key="9">
    <source>
        <dbReference type="ARBA" id="ARBA00022845"/>
    </source>
</evidence>
<dbReference type="BioCyc" id="RHOM585394:G1H02-746-MONOMER"/>
<evidence type="ECO:0000256" key="6">
    <source>
        <dbReference type="ARBA" id="ARBA00022741"/>
    </source>
</evidence>
<keyword evidence="16" id="KW-1185">Reference proteome</keyword>
<keyword evidence="12" id="KW-0175">Coiled coil</keyword>
<feature type="domain" description="ABC transporter" evidence="14">
    <location>
        <begin position="4"/>
        <end position="236"/>
    </location>
</feature>
<accession>G2T265</accession>
<evidence type="ECO:0000256" key="10">
    <source>
        <dbReference type="ARBA" id="ARBA00022884"/>
    </source>
</evidence>
<organism evidence="15 16">
    <name type="scientific">Roseburia hominis (strain DSM 16839 / JCM 17582 / NCIMB 14029 / A2-183)</name>
    <dbReference type="NCBI Taxonomy" id="585394"/>
    <lineage>
        <taxon>Bacteria</taxon>
        <taxon>Bacillati</taxon>
        <taxon>Bacillota</taxon>
        <taxon>Clostridia</taxon>
        <taxon>Lachnospirales</taxon>
        <taxon>Lachnospiraceae</taxon>
        <taxon>Roseburia</taxon>
    </lineage>
</organism>
<dbReference type="OrthoDB" id="9801441at2"/>
<gene>
    <name evidence="15" type="ordered locus">RHOM_03640</name>
</gene>
<keyword evidence="4" id="KW-0699">rRNA-binding</keyword>
<dbReference type="InterPro" id="IPR017871">
    <property type="entry name" value="ABC_transporter-like_CS"/>
</dbReference>
<dbReference type="Pfam" id="PF12848">
    <property type="entry name" value="ABC_tran_Xtn"/>
    <property type="match status" value="1"/>
</dbReference>
<evidence type="ECO:0000256" key="7">
    <source>
        <dbReference type="ARBA" id="ARBA00022801"/>
    </source>
</evidence>
<dbReference type="FunFam" id="3.40.50.300:FF:000011">
    <property type="entry name" value="Putative ABC transporter ATP-binding component"/>
    <property type="match status" value="1"/>
</dbReference>
<dbReference type="PANTHER" id="PTHR42855">
    <property type="entry name" value="ABC TRANSPORTER ATP-BINDING SUBUNIT"/>
    <property type="match status" value="1"/>
</dbReference>
<keyword evidence="5" id="KW-0677">Repeat</keyword>
<dbReference type="PANTHER" id="PTHR42855:SF1">
    <property type="entry name" value="ABC TRANSPORTER DOMAIN-CONTAINING PROTEIN"/>
    <property type="match status" value="1"/>
</dbReference>
<dbReference type="Pfam" id="PF00005">
    <property type="entry name" value="ABC_tran"/>
    <property type="match status" value="2"/>
</dbReference>
<dbReference type="Gene3D" id="1.10.287.380">
    <property type="entry name" value="Valyl-tRNA synthetase, C-terminal domain"/>
    <property type="match status" value="1"/>
</dbReference>
<dbReference type="Pfam" id="PF16326">
    <property type="entry name" value="ABC_tran_CTD"/>
    <property type="match status" value="1"/>
</dbReference>
<dbReference type="GO" id="GO:0016887">
    <property type="term" value="F:ATP hydrolysis activity"/>
    <property type="evidence" value="ECO:0007669"/>
    <property type="project" value="InterPro"/>
</dbReference>
<evidence type="ECO:0000256" key="3">
    <source>
        <dbReference type="ARBA" id="ARBA00022555"/>
    </source>
</evidence>
<dbReference type="KEGG" id="rho:RHOM_03640"/>
<evidence type="ECO:0000256" key="1">
    <source>
        <dbReference type="ARBA" id="ARBA00005868"/>
    </source>
</evidence>
<dbReference type="InterPro" id="IPR037118">
    <property type="entry name" value="Val-tRNA_synth_C_sf"/>
</dbReference>
<evidence type="ECO:0000256" key="12">
    <source>
        <dbReference type="SAM" id="Coils"/>
    </source>
</evidence>
<dbReference type="GO" id="GO:0003677">
    <property type="term" value="F:DNA binding"/>
    <property type="evidence" value="ECO:0007669"/>
    <property type="project" value="InterPro"/>
</dbReference>
<keyword evidence="2" id="KW-0963">Cytoplasm</keyword>
<evidence type="ECO:0000259" key="14">
    <source>
        <dbReference type="PROSITE" id="PS50893"/>
    </source>
</evidence>
<dbReference type="FunFam" id="3.40.50.300:FF:000183">
    <property type="entry name" value="ABC transporter ATP-binding protein yjjK"/>
    <property type="match status" value="1"/>
</dbReference>
<dbReference type="CDD" id="cd03221">
    <property type="entry name" value="ABCF_EF-3"/>
    <property type="match status" value="2"/>
</dbReference>
<dbReference type="GO" id="GO:0000049">
    <property type="term" value="F:tRNA binding"/>
    <property type="evidence" value="ECO:0007669"/>
    <property type="project" value="UniProtKB-KW"/>
</dbReference>
<proteinExistence type="inferred from homology"/>
<comment type="similarity">
    <text evidence="1">Belongs to the ABC transporter superfamily. ABCF family. Translational throttle EttA subfamily.</text>
</comment>
<evidence type="ECO:0000256" key="8">
    <source>
        <dbReference type="ARBA" id="ARBA00022840"/>
    </source>
</evidence>
<dbReference type="InterPro" id="IPR003593">
    <property type="entry name" value="AAA+_ATPase"/>
</dbReference>
<dbReference type="eggNOG" id="COG0488">
    <property type="taxonomic scope" value="Bacteria"/>
</dbReference>
<keyword evidence="11" id="KW-0648">Protein biosynthesis</keyword>
<evidence type="ECO:0000256" key="2">
    <source>
        <dbReference type="ARBA" id="ARBA00022490"/>
    </source>
</evidence>
<dbReference type="PROSITE" id="PS00211">
    <property type="entry name" value="ABC_TRANSPORTER_1"/>
    <property type="match status" value="2"/>
</dbReference>
<feature type="coiled-coil region" evidence="12">
    <location>
        <begin position="578"/>
        <end position="640"/>
    </location>
</feature>
<dbReference type="AlphaFoldDB" id="G2T265"/>
<keyword evidence="8" id="KW-0067">ATP-binding</keyword>
<dbReference type="RefSeq" id="WP_014078895.1">
    <property type="nucleotide sequence ID" value="NC_015977.1"/>
</dbReference>
<evidence type="ECO:0000256" key="4">
    <source>
        <dbReference type="ARBA" id="ARBA00022730"/>
    </source>
</evidence>
<dbReference type="EMBL" id="CP003040">
    <property type="protein sequence ID" value="AEN95850.1"/>
    <property type="molecule type" value="Genomic_DNA"/>
</dbReference>
<keyword evidence="3" id="KW-0820">tRNA-binding</keyword>
<dbReference type="GO" id="GO:0006412">
    <property type="term" value="P:translation"/>
    <property type="evidence" value="ECO:0007669"/>
    <property type="project" value="UniProtKB-KW"/>
</dbReference>
<dbReference type="Gene3D" id="3.40.50.300">
    <property type="entry name" value="P-loop containing nucleotide triphosphate hydrolases"/>
    <property type="match status" value="2"/>
</dbReference>
<dbReference type="InterPro" id="IPR051309">
    <property type="entry name" value="ABCF_ATPase"/>
</dbReference>
<keyword evidence="10" id="KW-0694">RNA-binding</keyword>
<name>G2T265_ROSHA</name>
<feature type="domain" description="ABC transporter" evidence="14">
    <location>
        <begin position="300"/>
        <end position="534"/>
    </location>
</feature>
<keyword evidence="6" id="KW-0547">Nucleotide-binding</keyword>
<dbReference type="SMART" id="SM00382">
    <property type="entry name" value="AAA"/>
    <property type="match status" value="2"/>
</dbReference>
<keyword evidence="7" id="KW-0378">Hydrolase</keyword>
<evidence type="ECO:0000256" key="5">
    <source>
        <dbReference type="ARBA" id="ARBA00022737"/>
    </source>
</evidence>
<dbReference type="Proteomes" id="UP000008178">
    <property type="component" value="Chromosome"/>
</dbReference>
<dbReference type="GO" id="GO:0005524">
    <property type="term" value="F:ATP binding"/>
    <property type="evidence" value="ECO:0007669"/>
    <property type="project" value="UniProtKB-KW"/>
</dbReference>
<sequence length="650" mass="73240">MNIINAENLTKSYTERKLLDKASFYLQEGEKVGVIGINGTGKSTLLKIIAGLEEPDEGQVTCANHIVVRYLPQNPVFDPEMTVLDSVLTQCVLNFVGSGRTERTDADAHAQEQKWSLESDAKSMMTRLGITDFTQKTGELSGGQRKRLALVAALLVPCDVLILDEPTNHLDSAMADWLENYLKKWRGALVMITHDRYFLDSVCNRIVEVDKGAIYSYETNYSGYLERKAEREESAEASERKRQSVLRKELEWVRRGAKARTTKQKGRLQRYEELKNQKAPERDSQVEMSSVYSRMGKTTIELDHITKGYDGRTLLRDFSYIFLKGDRIGFIGANGSGKTTLMKMIAGRIKPDAGTITVGATIKIGYYTQEIETSREAGIAYMDPEEKVIDYIRNTAEYVRTTDGLVSASNMLERFLFPAAQQYSPIGKLSGGERRRLNLLRVLMEAPNVLILDEPTNDLDTQTLAILEDYLDSYEGIVIVVSHDRYFLDRVVRRIFAFEGNGEIRQYEGGYTDYVNRLAEEGRKPGETAEVQGMTARGVSEAESAQEAGGVTGTSGQDAAEQADSRNTWKREKKLKFSYKEQREYETIEDDIANLEAKVEQLDADMAENATNSVKLGELLAEKEAAEQALEEKMERWEYLEELAAKIAEQ</sequence>
<evidence type="ECO:0000256" key="11">
    <source>
        <dbReference type="ARBA" id="ARBA00022917"/>
    </source>
</evidence>
<dbReference type="InterPro" id="IPR027417">
    <property type="entry name" value="P-loop_NTPase"/>
</dbReference>
<dbReference type="HOGENOM" id="CLU_000604_36_0_9"/>
<feature type="region of interest" description="Disordered" evidence="13">
    <location>
        <begin position="535"/>
        <end position="567"/>
    </location>
</feature>